<evidence type="ECO:0000313" key="2">
    <source>
        <dbReference type="EMBL" id="SDZ10187.1"/>
    </source>
</evidence>
<dbReference type="PRINTS" id="PR00111">
    <property type="entry name" value="ABHYDROLASE"/>
</dbReference>
<dbReference type="InterPro" id="IPR050471">
    <property type="entry name" value="AB_hydrolase"/>
</dbReference>
<dbReference type="PANTHER" id="PTHR43433:SF5">
    <property type="entry name" value="AB HYDROLASE-1 DOMAIN-CONTAINING PROTEIN"/>
    <property type="match status" value="1"/>
</dbReference>
<dbReference type="Gene3D" id="3.40.50.1820">
    <property type="entry name" value="alpha/beta hydrolase"/>
    <property type="match status" value="1"/>
</dbReference>
<dbReference type="SUPFAM" id="SSF53474">
    <property type="entry name" value="alpha/beta-Hydrolases"/>
    <property type="match status" value="1"/>
</dbReference>
<dbReference type="Proteomes" id="UP000198935">
    <property type="component" value="Unassembled WGS sequence"/>
</dbReference>
<dbReference type="STRING" id="1503961.SAMN05421736_10683"/>
<dbReference type="InterPro" id="IPR000073">
    <property type="entry name" value="AB_hydrolase_1"/>
</dbReference>
<dbReference type="InterPro" id="IPR029058">
    <property type="entry name" value="AB_hydrolase_fold"/>
</dbReference>
<gene>
    <name evidence="2" type="ORF">SAMN05421736_10683</name>
</gene>
<protein>
    <submittedName>
        <fullName evidence="2">Pimeloyl-ACP methyl ester carboxylesterase</fullName>
    </submittedName>
</protein>
<dbReference type="AlphaFoldDB" id="A0A1H3QA02"/>
<organism evidence="2 3">
    <name type="scientific">Evansella caseinilytica</name>
    <dbReference type="NCBI Taxonomy" id="1503961"/>
    <lineage>
        <taxon>Bacteria</taxon>
        <taxon>Bacillati</taxon>
        <taxon>Bacillota</taxon>
        <taxon>Bacilli</taxon>
        <taxon>Bacillales</taxon>
        <taxon>Bacillaceae</taxon>
        <taxon>Evansella</taxon>
    </lineage>
</organism>
<keyword evidence="3" id="KW-1185">Reference proteome</keyword>
<accession>A0A1H3QA02</accession>
<dbReference type="EMBL" id="FNPI01000006">
    <property type="protein sequence ID" value="SDZ10187.1"/>
    <property type="molecule type" value="Genomic_DNA"/>
</dbReference>
<name>A0A1H3QA02_9BACI</name>
<evidence type="ECO:0000313" key="3">
    <source>
        <dbReference type="Proteomes" id="UP000198935"/>
    </source>
</evidence>
<sequence>MIYPVIISSALLAGISFYLQASMPALPEDADPIIDEVLTNELPEVVSGRTGYAVSNGLKIWYECISPEAPLKGTVLLLMGIGADAFIWPKPFIQALVRSGYQVIRYDHRGTGMSDRVEDWSFKNPYSLKEMADDAVAVLDSLKVREAFVVGFSMGGMIAQEMTIHHPARVSSLTLMMTSGNIRDAALPGPTPGYFLQHFVKSIHLLKYRIGGREKNLIKEYIVKQIAEAGGSGIDIKAAAEECLYCLRNRKSNSLKAGLLQHLAAIRASGSRCEKLTSLNIPTLIVHGTDDQLIPIAHGKKLAETIPNAKSLWLEGVGHIFPVPDMDVLLEKMLIHFQHWRER</sequence>
<dbReference type="Pfam" id="PF00561">
    <property type="entry name" value="Abhydrolase_1"/>
    <property type="match status" value="1"/>
</dbReference>
<feature type="domain" description="AB hydrolase-1" evidence="1">
    <location>
        <begin position="74"/>
        <end position="321"/>
    </location>
</feature>
<dbReference type="PANTHER" id="PTHR43433">
    <property type="entry name" value="HYDROLASE, ALPHA/BETA FOLD FAMILY PROTEIN"/>
    <property type="match status" value="1"/>
</dbReference>
<reference evidence="3" key="1">
    <citation type="submission" date="2016-10" db="EMBL/GenBank/DDBJ databases">
        <authorList>
            <person name="Varghese N."/>
            <person name="Submissions S."/>
        </authorList>
    </citation>
    <scope>NUCLEOTIDE SEQUENCE [LARGE SCALE GENOMIC DNA]</scope>
    <source>
        <strain evidence="3">SP</strain>
    </source>
</reference>
<proteinExistence type="predicted"/>
<evidence type="ECO:0000259" key="1">
    <source>
        <dbReference type="Pfam" id="PF00561"/>
    </source>
</evidence>